<name>A0A255YNU5_9SPHN</name>
<dbReference type="NCBIfam" id="TIGR00738">
    <property type="entry name" value="rrf2_super"/>
    <property type="match status" value="1"/>
</dbReference>
<dbReference type="PROSITE" id="PS01332">
    <property type="entry name" value="HTH_RRF2_1"/>
    <property type="match status" value="1"/>
</dbReference>
<dbReference type="Gene3D" id="1.10.10.10">
    <property type="entry name" value="Winged helix-like DNA-binding domain superfamily/Winged helix DNA-binding domain"/>
    <property type="match status" value="1"/>
</dbReference>
<dbReference type="AlphaFoldDB" id="A0A255YNU5"/>
<dbReference type="NCBIfam" id="TIGR02944">
    <property type="entry name" value="suf_reg_Xantho"/>
    <property type="match status" value="1"/>
</dbReference>
<protein>
    <submittedName>
        <fullName evidence="1">SUF system Fe-S cluster assembly regulator</fullName>
    </submittedName>
</protein>
<dbReference type="PANTHER" id="PTHR33221:SF2">
    <property type="entry name" value="TRANSCRIPTIONAL REGULATOR"/>
    <property type="match status" value="1"/>
</dbReference>
<evidence type="ECO:0000313" key="1">
    <source>
        <dbReference type="EMBL" id="OYQ30912.1"/>
    </source>
</evidence>
<dbReference type="InterPro" id="IPR014290">
    <property type="entry name" value="SUF_FeS_clus_asmbl_reg"/>
</dbReference>
<dbReference type="PANTHER" id="PTHR33221">
    <property type="entry name" value="WINGED HELIX-TURN-HELIX TRANSCRIPTIONAL REGULATOR, RRF2 FAMILY"/>
    <property type="match status" value="1"/>
</dbReference>
<dbReference type="GO" id="GO:0005829">
    <property type="term" value="C:cytosol"/>
    <property type="evidence" value="ECO:0007669"/>
    <property type="project" value="TreeGrafter"/>
</dbReference>
<organism evidence="1 2">
    <name type="scientific">Sandarakinorhabdus cyanobacteriorum</name>
    <dbReference type="NCBI Taxonomy" id="1981098"/>
    <lineage>
        <taxon>Bacteria</taxon>
        <taxon>Pseudomonadati</taxon>
        <taxon>Pseudomonadota</taxon>
        <taxon>Alphaproteobacteria</taxon>
        <taxon>Sphingomonadales</taxon>
        <taxon>Sphingosinicellaceae</taxon>
        <taxon>Sandarakinorhabdus</taxon>
    </lineage>
</organism>
<dbReference type="GO" id="GO:0003700">
    <property type="term" value="F:DNA-binding transcription factor activity"/>
    <property type="evidence" value="ECO:0007669"/>
    <property type="project" value="TreeGrafter"/>
</dbReference>
<gene>
    <name evidence="1" type="ORF">CHU93_06030</name>
</gene>
<dbReference type="Proteomes" id="UP000216991">
    <property type="component" value="Unassembled WGS sequence"/>
</dbReference>
<reference evidence="1 2" key="1">
    <citation type="submission" date="2017-07" db="EMBL/GenBank/DDBJ databases">
        <title>Sandarakinorhabdus cyanobacteriorum sp. nov., a novel bacterium isolated from cyanobacterial aggregates in a eutrophic lake.</title>
        <authorList>
            <person name="Cai H."/>
        </authorList>
    </citation>
    <scope>NUCLEOTIDE SEQUENCE [LARGE SCALE GENOMIC DNA]</scope>
    <source>
        <strain evidence="1 2">TH057</strain>
    </source>
</reference>
<dbReference type="SUPFAM" id="SSF46785">
    <property type="entry name" value="Winged helix' DNA-binding domain"/>
    <property type="match status" value="1"/>
</dbReference>
<dbReference type="InterPro" id="IPR036390">
    <property type="entry name" value="WH_DNA-bd_sf"/>
</dbReference>
<sequence length="151" mass="14968">MRLTNLADYAVVVMAAAAREPSAKLSAARVAELTMIPPPTVAKLMGTLARGGLLTASRGAAGGFTLSREPAAISVAEIVEAVDGPIALTSCVSGDVQDCAMEGHCAIRGHWPPINQAVRGALAAVSLADLVQPAAAAASGPAVATATALAD</sequence>
<keyword evidence="2" id="KW-1185">Reference proteome</keyword>
<comment type="caution">
    <text evidence="1">The sequence shown here is derived from an EMBL/GenBank/DDBJ whole genome shotgun (WGS) entry which is preliminary data.</text>
</comment>
<dbReference type="Pfam" id="PF02082">
    <property type="entry name" value="Rrf2"/>
    <property type="match status" value="1"/>
</dbReference>
<dbReference type="InterPro" id="IPR000944">
    <property type="entry name" value="Tscrpt_reg_Rrf2"/>
</dbReference>
<dbReference type="PROSITE" id="PS51197">
    <property type="entry name" value="HTH_RRF2_2"/>
    <property type="match status" value="1"/>
</dbReference>
<accession>A0A255YNU5</accession>
<dbReference type="OrthoDB" id="9808360at2"/>
<dbReference type="EMBL" id="NOXT01000097">
    <property type="protein sequence ID" value="OYQ30912.1"/>
    <property type="molecule type" value="Genomic_DNA"/>
</dbReference>
<dbReference type="InterPro" id="IPR030489">
    <property type="entry name" value="TR_Rrf2-type_CS"/>
</dbReference>
<proteinExistence type="predicted"/>
<evidence type="ECO:0000313" key="2">
    <source>
        <dbReference type="Proteomes" id="UP000216991"/>
    </source>
</evidence>
<dbReference type="InterPro" id="IPR036388">
    <property type="entry name" value="WH-like_DNA-bd_sf"/>
</dbReference>